<feature type="compositionally biased region" description="Pro residues" evidence="1">
    <location>
        <begin position="64"/>
        <end position="80"/>
    </location>
</feature>
<dbReference type="Pfam" id="PF00078">
    <property type="entry name" value="RVT_1"/>
    <property type="match status" value="1"/>
</dbReference>
<dbReference type="PROSITE" id="PS50878">
    <property type="entry name" value="RT_POL"/>
    <property type="match status" value="1"/>
</dbReference>
<feature type="compositionally biased region" description="Acidic residues" evidence="1">
    <location>
        <begin position="86"/>
        <end position="98"/>
    </location>
</feature>
<organism evidence="3">
    <name type="scientific">Neobodo designis</name>
    <name type="common">Flagellated protozoan</name>
    <name type="synonym">Bodo designis</name>
    <dbReference type="NCBI Taxonomy" id="312471"/>
    <lineage>
        <taxon>Eukaryota</taxon>
        <taxon>Discoba</taxon>
        <taxon>Euglenozoa</taxon>
        <taxon>Kinetoplastea</taxon>
        <taxon>Metakinetoplastina</taxon>
        <taxon>Neobodonida</taxon>
        <taxon>Neobodo</taxon>
    </lineage>
</organism>
<feature type="compositionally biased region" description="Pro residues" evidence="1">
    <location>
        <begin position="35"/>
        <end position="45"/>
    </location>
</feature>
<sequence length="1250" mass="134224">MPIVKTVIRPGAEMTELQVRHDRARSSSSSASTSRPPPEPPPPPAQRQNGAAAAATDAASVGTSPPPGEASPPSPPPAPPAAATSSDDDDDDDGDDADNNAYRALVQRNSRVLRQRLKKMGPHRAWKAFRAPKPAPTVPQPDAEDLVEEFATKHRGPDHRHVPAVEFDAAAVPRVTREEVRAAIFRHKLGRASDPYGVRPELLRQLSPATMDHLADTMTSVLTKGVVPSRWKRSVAVPVPKGTRGWRPVCLTSYLSRTWERIVAGRLDRLVQLCNPLDPSFPQRGFLRGRGAAAAVGRLQDHVREAIDKMTNVPNQVGPQRNRGGHVIGGRVTALLVDFSDAFARISPEAVTEALVRAGAPAYLIASIRSWLTDRRIRARSAGGLSTERRLDRGAPQGSVLGPILWNFCVEELLQQLRAARPHITRPFGLVRRQGMPQEVIDNFKVGLYDGVCYADDLTICTGAPTAPLALQRANEAMAIVRRWADRVGIRVSLKTQAINLSRGTSYLDDPTEYTRRDGLPAPGQPWVYNLQEHTLLSTRAPVYRDIVQTVMEVPINDTMTVPLETSMNSSTRLLGVQLAADMSADKQVDKAVARASDEVDTLCTMKSFLDPEDIRALYCAHGLSTFTYGAPCMLQRPTDEELIGSSALVLRSHVSDTDWQRMEAVHRRACRAITHTVSTADSAAVVRLAGFRSLEATLWRAALRTWTKEAAVDGAPQVWSELGALPLTTSDPADHVFIHTDIASGVSRNSPKSVRRADNLRRYYEAEARRNFDAVAYTDGSAVIGTASGSAAVFRRPCNASLRVALGFATEHQDAVELLRGGSARACSYATETVAAQEALDYLALRLTAVADAIVDIRRELPDNRDTVHIAIATDARGLLQALQKGPSAQTGGAEARVWRALLRLRPLFEISLIFFFGHCEGPDDEPVGSQSAPADETSPNADVAQGDSTIAQAPAVDHDSTSSGSESVVSAGVGEDAAARADAAELSQPARRSPSAQQREAAGPRTPGAAGHYDSDVEDSEDEDWPGRAAVNAPPDGNSSTSSSSSSEAVAGGDPSPLPAFGDIATNEVADAAANRARLLCPESGDCWWVDAARHHYRSINVREDARASAEALRFFGRASAPQKIPQSISAKSFRVLCRLRSGATPVWALDQAPGACPLCGTAAGTGRAGVGIRHLFKCPRLATLRTELRIPSNAVAALWPKPRSDYSIYDVIEYAETATAWARQGARAAPLATAASAQASATAIANT</sequence>
<dbReference type="InterPro" id="IPR000477">
    <property type="entry name" value="RT_dom"/>
</dbReference>
<proteinExistence type="predicted"/>
<reference evidence="3" key="1">
    <citation type="submission" date="2021-01" db="EMBL/GenBank/DDBJ databases">
        <authorList>
            <person name="Corre E."/>
            <person name="Pelletier E."/>
            <person name="Niang G."/>
            <person name="Scheremetjew M."/>
            <person name="Finn R."/>
            <person name="Kale V."/>
            <person name="Holt S."/>
            <person name="Cochrane G."/>
            <person name="Meng A."/>
            <person name="Brown T."/>
            <person name="Cohen L."/>
        </authorList>
    </citation>
    <scope>NUCLEOTIDE SEQUENCE</scope>
    <source>
        <strain evidence="3">CCAP 1951/1</strain>
    </source>
</reference>
<feature type="region of interest" description="Disordered" evidence="1">
    <location>
        <begin position="980"/>
        <end position="1064"/>
    </location>
</feature>
<accession>A0A7S1W0I2</accession>
<feature type="domain" description="Reverse transcriptase" evidence="2">
    <location>
        <begin position="220"/>
        <end position="512"/>
    </location>
</feature>
<gene>
    <name evidence="3" type="ORF">NDES1114_LOCUS28145</name>
</gene>
<evidence type="ECO:0000259" key="2">
    <source>
        <dbReference type="PROSITE" id="PS50878"/>
    </source>
</evidence>
<feature type="compositionally biased region" description="Polar residues" evidence="1">
    <location>
        <begin position="930"/>
        <end position="946"/>
    </location>
</feature>
<evidence type="ECO:0000256" key="1">
    <source>
        <dbReference type="SAM" id="MobiDB-lite"/>
    </source>
</evidence>
<name>A0A7S1W0I2_NEODS</name>
<evidence type="ECO:0000313" key="3">
    <source>
        <dbReference type="EMBL" id="CAD9141929.1"/>
    </source>
</evidence>
<dbReference type="AlphaFoldDB" id="A0A7S1W0I2"/>
<feature type="region of interest" description="Disordered" evidence="1">
    <location>
        <begin position="1"/>
        <end position="99"/>
    </location>
</feature>
<feature type="compositionally biased region" description="Low complexity" evidence="1">
    <location>
        <begin position="46"/>
        <end position="60"/>
    </location>
</feature>
<protein>
    <recommendedName>
        <fullName evidence="2">Reverse transcriptase domain-containing protein</fullName>
    </recommendedName>
</protein>
<feature type="region of interest" description="Disordered" evidence="1">
    <location>
        <begin position="925"/>
        <end position="946"/>
    </location>
</feature>
<dbReference type="PANTHER" id="PTHR19446">
    <property type="entry name" value="REVERSE TRANSCRIPTASES"/>
    <property type="match status" value="1"/>
</dbReference>
<dbReference type="EMBL" id="HBGF01042022">
    <property type="protein sequence ID" value="CAD9141929.1"/>
    <property type="molecule type" value="Transcribed_RNA"/>
</dbReference>